<dbReference type="EMBL" id="JBHUMF010000002">
    <property type="protein sequence ID" value="MFD2679366.1"/>
    <property type="molecule type" value="Genomic_DNA"/>
</dbReference>
<proteinExistence type="predicted"/>
<dbReference type="CDD" id="cd00077">
    <property type="entry name" value="HDc"/>
    <property type="match status" value="1"/>
</dbReference>
<name>A0ABW5RMK3_9BACI</name>
<dbReference type="SMART" id="SM00471">
    <property type="entry name" value="HDc"/>
    <property type="match status" value="1"/>
</dbReference>
<reference evidence="3" key="1">
    <citation type="journal article" date="2019" name="Int. J. Syst. Evol. Microbiol.">
        <title>The Global Catalogue of Microorganisms (GCM) 10K type strain sequencing project: providing services to taxonomists for standard genome sequencing and annotation.</title>
        <authorList>
            <consortium name="The Broad Institute Genomics Platform"/>
            <consortium name="The Broad Institute Genome Sequencing Center for Infectious Disease"/>
            <person name="Wu L."/>
            <person name="Ma J."/>
        </authorList>
    </citation>
    <scope>NUCLEOTIDE SEQUENCE [LARGE SCALE GENOMIC DNA]</scope>
    <source>
        <strain evidence="3">KCTC 3913</strain>
    </source>
</reference>
<gene>
    <name evidence="2" type="ORF">ACFSUL_01235</name>
</gene>
<dbReference type="GO" id="GO:0016787">
    <property type="term" value="F:hydrolase activity"/>
    <property type="evidence" value="ECO:0007669"/>
    <property type="project" value="UniProtKB-KW"/>
</dbReference>
<dbReference type="Proteomes" id="UP001597506">
    <property type="component" value="Unassembled WGS sequence"/>
</dbReference>
<comment type="caution">
    <text evidence="2">The sequence shown here is derived from an EMBL/GenBank/DDBJ whole genome shotgun (WGS) entry which is preliminary data.</text>
</comment>
<dbReference type="Gene3D" id="1.10.3210.10">
    <property type="entry name" value="Hypothetical protein af1432"/>
    <property type="match status" value="1"/>
</dbReference>
<protein>
    <submittedName>
        <fullName evidence="2">HD domain-containing protein</fullName>
        <ecNumber evidence="2">3.1.-.-</ecNumber>
    </submittedName>
</protein>
<feature type="domain" description="HD/PDEase" evidence="1">
    <location>
        <begin position="26"/>
        <end position="151"/>
    </location>
</feature>
<organism evidence="2 3">
    <name type="scientific">Bacillus seohaeanensis</name>
    <dbReference type="NCBI Taxonomy" id="284580"/>
    <lineage>
        <taxon>Bacteria</taxon>
        <taxon>Bacillati</taxon>
        <taxon>Bacillota</taxon>
        <taxon>Bacilli</taxon>
        <taxon>Bacillales</taxon>
        <taxon>Bacillaceae</taxon>
        <taxon>Bacillus</taxon>
    </lineage>
</organism>
<dbReference type="RefSeq" id="WP_377931945.1">
    <property type="nucleotide sequence ID" value="NZ_JBHUMF010000002.1"/>
</dbReference>
<sequence length="224" mass="26434">MGIHHYFKSLSDLEYLYRCPGRFKYHEHNVASHSFKVTKIAQFLGTVEEQKGKKVDWKSLYEKALNHDYAELFTGDIKTPVKYASDELRTLFSQVEEEMVKKFIYAEFPPEFQEVYLHRFEEGKDETLEGRILSVADKIDLLYESFGEIQKGNPEPLFFEIYYEALSTILKFKKMNCVQYFLTEILPDMLAEKYIPHSELTERTNKLIDMSNHVERQGSPTEEI</sequence>
<keyword evidence="3" id="KW-1185">Reference proteome</keyword>
<keyword evidence="2" id="KW-0378">Hydrolase</keyword>
<dbReference type="EC" id="3.1.-.-" evidence="2"/>
<dbReference type="SUPFAM" id="SSF109604">
    <property type="entry name" value="HD-domain/PDEase-like"/>
    <property type="match status" value="1"/>
</dbReference>
<dbReference type="Pfam" id="PF12917">
    <property type="entry name" value="YfbR-like"/>
    <property type="match status" value="1"/>
</dbReference>
<evidence type="ECO:0000259" key="1">
    <source>
        <dbReference type="SMART" id="SM00471"/>
    </source>
</evidence>
<evidence type="ECO:0000313" key="2">
    <source>
        <dbReference type="EMBL" id="MFD2679366.1"/>
    </source>
</evidence>
<evidence type="ECO:0000313" key="3">
    <source>
        <dbReference type="Proteomes" id="UP001597506"/>
    </source>
</evidence>
<dbReference type="InterPro" id="IPR003607">
    <property type="entry name" value="HD/PDEase_dom"/>
</dbReference>
<accession>A0ABW5RMK3</accession>